<keyword evidence="1" id="KW-0732">Signal</keyword>
<keyword evidence="3" id="KW-1185">Reference proteome</keyword>
<organism evidence="2 3">
    <name type="scientific">Asticcacaulis taihuensis</name>
    <dbReference type="NCBI Taxonomy" id="260084"/>
    <lineage>
        <taxon>Bacteria</taxon>
        <taxon>Pseudomonadati</taxon>
        <taxon>Pseudomonadota</taxon>
        <taxon>Alphaproteobacteria</taxon>
        <taxon>Caulobacterales</taxon>
        <taxon>Caulobacteraceae</taxon>
        <taxon>Asticcacaulis</taxon>
    </lineage>
</organism>
<feature type="chain" id="PRO_5011511393" description="Multidrug efflux pump subunit AcrA (Membrane-fusion protein)" evidence="1">
    <location>
        <begin position="25"/>
        <end position="306"/>
    </location>
</feature>
<sequence>MKLPSAATLILMLAATCARLNAHAQDKPLQLDARTQARLQLRIAPLTAAHSSDQVSAFATVVDPTPLLTLLSDLATAQSAYTASQAEAARSQALARDASLSAKASEAATAQARSDQARVRLLKQRLGLEWGAYFTTLSDNGLRQLGSDLAAARCALVRVDTPAGQGLKGAKTVSLDLGALGFADARVLGVARTADARLQSPGLMTLVSGENAAYLSIGLSLKASLYSGGGTSGLLIPNAALLRQGGHVYAFIKTNAQTFDRRIVTPTRVTPEGLIVTSGFTSGEKVVVQGASALLTAATSVPADEE</sequence>
<evidence type="ECO:0008006" key="4">
    <source>
        <dbReference type="Google" id="ProtNLM"/>
    </source>
</evidence>
<dbReference type="Proteomes" id="UP000199150">
    <property type="component" value="Unassembled WGS sequence"/>
</dbReference>
<dbReference type="EMBL" id="FMTS01000003">
    <property type="protein sequence ID" value="SCW60246.1"/>
    <property type="molecule type" value="Genomic_DNA"/>
</dbReference>
<dbReference type="Gene3D" id="2.40.420.20">
    <property type="match status" value="1"/>
</dbReference>
<dbReference type="OrthoDB" id="7172691at2"/>
<dbReference type="AlphaFoldDB" id="A0A1G4RTY3"/>
<protein>
    <recommendedName>
        <fullName evidence="4">Multidrug efflux pump subunit AcrA (Membrane-fusion protein)</fullName>
    </recommendedName>
</protein>
<dbReference type="RefSeq" id="WP_090647518.1">
    <property type="nucleotide sequence ID" value="NZ_CBCRYE010000001.1"/>
</dbReference>
<evidence type="ECO:0000313" key="2">
    <source>
        <dbReference type="EMBL" id="SCW60246.1"/>
    </source>
</evidence>
<evidence type="ECO:0000313" key="3">
    <source>
        <dbReference type="Proteomes" id="UP000199150"/>
    </source>
</evidence>
<gene>
    <name evidence="2" type="ORF">SAMN02927928_2126</name>
</gene>
<evidence type="ECO:0000256" key="1">
    <source>
        <dbReference type="SAM" id="SignalP"/>
    </source>
</evidence>
<accession>A0A1G4RTY3</accession>
<proteinExistence type="predicted"/>
<reference evidence="3" key="1">
    <citation type="submission" date="2016-10" db="EMBL/GenBank/DDBJ databases">
        <authorList>
            <person name="Varghese N."/>
            <person name="Submissions S."/>
        </authorList>
    </citation>
    <scope>NUCLEOTIDE SEQUENCE [LARGE SCALE GENOMIC DNA]</scope>
    <source>
        <strain evidence="3">CGMCC 1.3431</strain>
    </source>
</reference>
<feature type="signal peptide" evidence="1">
    <location>
        <begin position="1"/>
        <end position="24"/>
    </location>
</feature>
<name>A0A1G4RTY3_9CAUL</name>
<dbReference type="STRING" id="260084.SAMN02927928_2126"/>